<feature type="region of interest" description="Disordered" evidence="1">
    <location>
        <begin position="622"/>
        <end position="641"/>
    </location>
</feature>
<evidence type="ECO:0000313" key="3">
    <source>
        <dbReference type="Proteomes" id="UP001305647"/>
    </source>
</evidence>
<sequence length="683" mass="76661">MATPVNPFQAGMGRGNRRRTLQEVEAATKGSNALRDFHRQSTQPVAGLAKVTQWLCNQDDPTQLRKLSTPQSSRRSAVIILDDDDEAPGQRSRSLLGRAGPAAKPARQAPYTSPSSRRFSSNGLKRDVSHLDDSEEVIYVRTSPAPSNLGRPPRSVAVVDLTKSDRPTRQRSSLGNQDQDVMIIDRPVAEARCEMRQLIHGRPRGAEGQPRKRQKRAQAEMAPAPGIRERPVQRNPDAMVERMATPKADTIEASTLLQSVESVTHFFTLATEIRDKIYRHLLVSAKPVQVQRLWEELGRRISPRNLPGGDISSVPRDPRILTVCRRTAEEGARILYSENTFIYILRDPEVVENAGNAGVRRSQRGRNRKEQERSSTKVINLERYGHLIRHLAIELQNNRTETSYEKLMSAALETLIPAGSPRLPSPPRPPCGPIHLHTLAITVSPLFMTSQRAARAAGLGNQDAVLHEGRFLSMVNFFSRGAPVLKALQRVNVDFLRINVIVNSDIKEGHATGTASPWLDLTEDEIDDDDDDGDDSDEPNASSEHRRKRWHLETTIDLRCLPRHLQELARESRLWANDELMQEKRRQLGAEAAEKLTSLRRHIEYACLDPETAVRGEFWEEHGAAESRRRAQRAKEERRFDADAYEVEDASGGGDDDVSIARGMKSLIISIDRVGDELRAYRP</sequence>
<reference evidence="2" key="2">
    <citation type="submission" date="2023-05" db="EMBL/GenBank/DDBJ databases">
        <authorList>
            <consortium name="Lawrence Berkeley National Laboratory"/>
            <person name="Steindorff A."/>
            <person name="Hensen N."/>
            <person name="Bonometti L."/>
            <person name="Westerberg I."/>
            <person name="Brannstrom I.O."/>
            <person name="Guillou S."/>
            <person name="Cros-Aarteil S."/>
            <person name="Calhoun S."/>
            <person name="Haridas S."/>
            <person name="Kuo A."/>
            <person name="Mondo S."/>
            <person name="Pangilinan J."/>
            <person name="Riley R."/>
            <person name="Labutti K."/>
            <person name="Andreopoulos B."/>
            <person name="Lipzen A."/>
            <person name="Chen C."/>
            <person name="Yanf M."/>
            <person name="Daum C."/>
            <person name="Ng V."/>
            <person name="Clum A."/>
            <person name="Ohm R."/>
            <person name="Martin F."/>
            <person name="Silar P."/>
            <person name="Natvig D."/>
            <person name="Lalanne C."/>
            <person name="Gautier V."/>
            <person name="Ament-Velasquez S.L."/>
            <person name="Kruys A."/>
            <person name="Hutchinson M.I."/>
            <person name="Powell A.J."/>
            <person name="Barry K."/>
            <person name="Miller A.N."/>
            <person name="Grigoriev I.V."/>
            <person name="Debuchy R."/>
            <person name="Gladieux P."/>
            <person name="Thoren M.H."/>
            <person name="Johannesson H."/>
        </authorList>
    </citation>
    <scope>NUCLEOTIDE SEQUENCE</scope>
    <source>
        <strain evidence="2">CBS 757.83</strain>
    </source>
</reference>
<accession>A0AAN6QCA4</accession>
<feature type="compositionally biased region" description="Polar residues" evidence="1">
    <location>
        <begin position="110"/>
        <end position="123"/>
    </location>
</feature>
<reference evidence="2" key="1">
    <citation type="journal article" date="2023" name="Mol. Phylogenet. Evol.">
        <title>Genome-scale phylogeny and comparative genomics of the fungal order Sordariales.</title>
        <authorList>
            <person name="Hensen N."/>
            <person name="Bonometti L."/>
            <person name="Westerberg I."/>
            <person name="Brannstrom I.O."/>
            <person name="Guillou S."/>
            <person name="Cros-Aarteil S."/>
            <person name="Calhoun S."/>
            <person name="Haridas S."/>
            <person name="Kuo A."/>
            <person name="Mondo S."/>
            <person name="Pangilinan J."/>
            <person name="Riley R."/>
            <person name="LaButti K."/>
            <person name="Andreopoulos B."/>
            <person name="Lipzen A."/>
            <person name="Chen C."/>
            <person name="Yan M."/>
            <person name="Daum C."/>
            <person name="Ng V."/>
            <person name="Clum A."/>
            <person name="Steindorff A."/>
            <person name="Ohm R.A."/>
            <person name="Martin F."/>
            <person name="Silar P."/>
            <person name="Natvig D.O."/>
            <person name="Lalanne C."/>
            <person name="Gautier V."/>
            <person name="Ament-Velasquez S.L."/>
            <person name="Kruys A."/>
            <person name="Hutchinson M.I."/>
            <person name="Powell A.J."/>
            <person name="Barry K."/>
            <person name="Miller A.N."/>
            <person name="Grigoriev I.V."/>
            <person name="Debuchy R."/>
            <person name="Gladieux P."/>
            <person name="Hiltunen Thoren M."/>
            <person name="Johannesson H."/>
        </authorList>
    </citation>
    <scope>NUCLEOTIDE SEQUENCE</scope>
    <source>
        <strain evidence="2">CBS 757.83</strain>
    </source>
</reference>
<evidence type="ECO:0000256" key="1">
    <source>
        <dbReference type="SAM" id="MobiDB-lite"/>
    </source>
</evidence>
<dbReference type="AlphaFoldDB" id="A0AAN6QCA4"/>
<feature type="region of interest" description="Disordered" evidence="1">
    <location>
        <begin position="356"/>
        <end position="376"/>
    </location>
</feature>
<proteinExistence type="predicted"/>
<dbReference type="EMBL" id="MU863626">
    <property type="protein sequence ID" value="KAK4104866.1"/>
    <property type="molecule type" value="Genomic_DNA"/>
</dbReference>
<name>A0AAN6QCA4_9PEZI</name>
<feature type="compositionally biased region" description="Acidic residues" evidence="1">
    <location>
        <begin position="521"/>
        <end position="538"/>
    </location>
</feature>
<organism evidence="2 3">
    <name type="scientific">Parathielavia hyrcaniae</name>
    <dbReference type="NCBI Taxonomy" id="113614"/>
    <lineage>
        <taxon>Eukaryota</taxon>
        <taxon>Fungi</taxon>
        <taxon>Dikarya</taxon>
        <taxon>Ascomycota</taxon>
        <taxon>Pezizomycotina</taxon>
        <taxon>Sordariomycetes</taxon>
        <taxon>Sordariomycetidae</taxon>
        <taxon>Sordariales</taxon>
        <taxon>Chaetomiaceae</taxon>
        <taxon>Parathielavia</taxon>
    </lineage>
</organism>
<feature type="region of interest" description="Disordered" evidence="1">
    <location>
        <begin position="201"/>
        <end position="223"/>
    </location>
</feature>
<keyword evidence="3" id="KW-1185">Reference proteome</keyword>
<feature type="region of interest" description="Disordered" evidence="1">
    <location>
        <begin position="82"/>
        <end position="128"/>
    </location>
</feature>
<feature type="region of interest" description="Disordered" evidence="1">
    <location>
        <begin position="512"/>
        <end position="547"/>
    </location>
</feature>
<evidence type="ECO:0000313" key="2">
    <source>
        <dbReference type="EMBL" id="KAK4104866.1"/>
    </source>
</evidence>
<protein>
    <submittedName>
        <fullName evidence="2">Uncharacterized protein</fullName>
    </submittedName>
</protein>
<gene>
    <name evidence="2" type="ORF">N658DRAFT_492965</name>
</gene>
<comment type="caution">
    <text evidence="2">The sequence shown here is derived from an EMBL/GenBank/DDBJ whole genome shotgun (WGS) entry which is preliminary data.</text>
</comment>
<dbReference type="Proteomes" id="UP001305647">
    <property type="component" value="Unassembled WGS sequence"/>
</dbReference>